<evidence type="ECO:0000256" key="2">
    <source>
        <dbReference type="ARBA" id="ARBA00022723"/>
    </source>
</evidence>
<keyword evidence="3 4" id="KW-0408">Iron</keyword>
<dbReference type="PANTHER" id="PTHR40394:SF2">
    <property type="entry name" value="QUINOL:CYTOCHROME C OXIDOREDUCTASE MEMBRANE PROTEIN"/>
    <property type="match status" value="1"/>
</dbReference>
<name>A0A1H5WLK9_9PROT</name>
<dbReference type="SUPFAM" id="SSF52833">
    <property type="entry name" value="Thioredoxin-like"/>
    <property type="match status" value="1"/>
</dbReference>
<feature type="transmembrane region" description="Helical" evidence="5">
    <location>
        <begin position="113"/>
        <end position="136"/>
    </location>
</feature>
<dbReference type="InterPro" id="IPR000866">
    <property type="entry name" value="AhpC/TSA"/>
</dbReference>
<dbReference type="GO" id="GO:0009055">
    <property type="term" value="F:electron transfer activity"/>
    <property type="evidence" value="ECO:0007669"/>
    <property type="project" value="InterPro"/>
</dbReference>
<evidence type="ECO:0000256" key="5">
    <source>
        <dbReference type="SAM" id="Phobius"/>
    </source>
</evidence>
<dbReference type="PROSITE" id="PS51007">
    <property type="entry name" value="CYTC"/>
    <property type="match status" value="1"/>
</dbReference>
<dbReference type="GO" id="GO:0020037">
    <property type="term" value="F:heme binding"/>
    <property type="evidence" value="ECO:0007669"/>
    <property type="project" value="InterPro"/>
</dbReference>
<keyword evidence="1 4" id="KW-0349">Heme</keyword>
<dbReference type="SUPFAM" id="SSF46626">
    <property type="entry name" value="Cytochrome c"/>
    <property type="match status" value="1"/>
</dbReference>
<dbReference type="Pfam" id="PF00034">
    <property type="entry name" value="Cytochrom_C"/>
    <property type="match status" value="1"/>
</dbReference>
<keyword evidence="5" id="KW-0472">Membrane</keyword>
<evidence type="ECO:0000256" key="3">
    <source>
        <dbReference type="ARBA" id="ARBA00023004"/>
    </source>
</evidence>
<dbReference type="GO" id="GO:0046872">
    <property type="term" value="F:metal ion binding"/>
    <property type="evidence" value="ECO:0007669"/>
    <property type="project" value="UniProtKB-KW"/>
</dbReference>
<dbReference type="RefSeq" id="WP_258039407.1">
    <property type="nucleotide sequence ID" value="NZ_FNUX01000019.1"/>
</dbReference>
<evidence type="ECO:0000313" key="7">
    <source>
        <dbReference type="EMBL" id="SEG00160.1"/>
    </source>
</evidence>
<dbReference type="Gene3D" id="3.40.30.10">
    <property type="entry name" value="Glutaredoxin"/>
    <property type="match status" value="1"/>
</dbReference>
<evidence type="ECO:0000256" key="1">
    <source>
        <dbReference type="ARBA" id="ARBA00022617"/>
    </source>
</evidence>
<dbReference type="InterPro" id="IPR036249">
    <property type="entry name" value="Thioredoxin-like_sf"/>
</dbReference>
<accession>A0A1H5WLK9</accession>
<dbReference type="PANTHER" id="PTHR40394">
    <property type="entry name" value="LIPOPROTEIN-RELATED"/>
    <property type="match status" value="1"/>
</dbReference>
<evidence type="ECO:0000259" key="6">
    <source>
        <dbReference type="PROSITE" id="PS51007"/>
    </source>
</evidence>
<reference evidence="7 8" key="1">
    <citation type="submission" date="2016-10" db="EMBL/GenBank/DDBJ databases">
        <authorList>
            <person name="de Groot N.N."/>
        </authorList>
    </citation>
    <scope>NUCLEOTIDE SEQUENCE [LARGE SCALE GENOMIC DNA]</scope>
    <source>
        <strain evidence="7 8">Nm13</strain>
    </source>
</reference>
<dbReference type="InterPro" id="IPR009056">
    <property type="entry name" value="Cyt_c-like_dom"/>
</dbReference>
<proteinExistence type="predicted"/>
<feature type="transmembrane region" description="Helical" evidence="5">
    <location>
        <begin position="81"/>
        <end position="101"/>
    </location>
</feature>
<keyword evidence="5" id="KW-1133">Transmembrane helix</keyword>
<dbReference type="AlphaFoldDB" id="A0A1H5WLK9"/>
<feature type="domain" description="Cytochrome c" evidence="6">
    <location>
        <begin position="150"/>
        <end position="238"/>
    </location>
</feature>
<protein>
    <submittedName>
        <fullName evidence="7">Putative copper resistance protein D</fullName>
    </submittedName>
</protein>
<dbReference type="EMBL" id="FNUX01000019">
    <property type="protein sequence ID" value="SEG00160.1"/>
    <property type="molecule type" value="Genomic_DNA"/>
</dbReference>
<feature type="transmembrane region" description="Helical" evidence="5">
    <location>
        <begin position="37"/>
        <end position="61"/>
    </location>
</feature>
<dbReference type="GO" id="GO:0016209">
    <property type="term" value="F:antioxidant activity"/>
    <property type="evidence" value="ECO:0007669"/>
    <property type="project" value="InterPro"/>
</dbReference>
<evidence type="ECO:0000256" key="4">
    <source>
        <dbReference type="PROSITE-ProRule" id="PRU00433"/>
    </source>
</evidence>
<dbReference type="GO" id="GO:0016491">
    <property type="term" value="F:oxidoreductase activity"/>
    <property type="evidence" value="ECO:0007669"/>
    <property type="project" value="InterPro"/>
</dbReference>
<sequence>MIAARVRSYWLPLLNCKQDSDVSNGNSGIKKWIRIEFILALLLLLLATIITNITPAKHALIENWPFSFRFSVIATWNQPNVAIQVWSGLAVLVLAAVILQLGRLRNWEIKRLIFIPAILFISGGAIALQALTIQAYPETYRRPPVPFDVISVAHGATLFAQHCVECHGLQGMGNGIKSRTLSTKLPDLLIEPHTVEHTPGDFYNWITNGMVNTDMPGYIDKLSDEDRWDLINYIHALSRGYQARILTPEIVPNKAYVKPPVFSYQGHDGSSGTLQEYRENKAVLMVVFSWPQSISRLEQLKQAYGRLKEQNVMLLAVPDKDLAVEDMKQLVAKELPFPIVTQGAAEIATSFALSRRTLSHPDIIGRGTTPDHMEFLIDRKGYLRARWIPSVDHSGWSDIDQLNLQINALNREKMNIPFPEDFVR</sequence>
<gene>
    <name evidence="7" type="ORF">SAMN05216334_11948</name>
</gene>
<dbReference type="InterPro" id="IPR036909">
    <property type="entry name" value="Cyt_c-like_dom_sf"/>
</dbReference>
<dbReference type="Pfam" id="PF00578">
    <property type="entry name" value="AhpC-TSA"/>
    <property type="match status" value="1"/>
</dbReference>
<evidence type="ECO:0000313" key="8">
    <source>
        <dbReference type="Proteomes" id="UP000236753"/>
    </source>
</evidence>
<keyword evidence="2 4" id="KW-0479">Metal-binding</keyword>
<organism evidence="7 8">
    <name type="scientific">Nitrosomonas ureae</name>
    <dbReference type="NCBI Taxonomy" id="44577"/>
    <lineage>
        <taxon>Bacteria</taxon>
        <taxon>Pseudomonadati</taxon>
        <taxon>Pseudomonadota</taxon>
        <taxon>Betaproteobacteria</taxon>
        <taxon>Nitrosomonadales</taxon>
        <taxon>Nitrosomonadaceae</taxon>
        <taxon>Nitrosomonas</taxon>
    </lineage>
</organism>
<dbReference type="Proteomes" id="UP000236753">
    <property type="component" value="Unassembled WGS sequence"/>
</dbReference>
<keyword evidence="5" id="KW-0812">Transmembrane</keyword>
<dbReference type="Gene3D" id="1.10.760.10">
    <property type="entry name" value="Cytochrome c-like domain"/>
    <property type="match status" value="1"/>
</dbReference>